<dbReference type="Proteomes" id="UP000324479">
    <property type="component" value="Unassembled WGS sequence"/>
</dbReference>
<gene>
    <name evidence="3" type="ORF">FYK55_00370</name>
</gene>
<evidence type="ECO:0000313" key="3">
    <source>
        <dbReference type="EMBL" id="KAA5546916.1"/>
    </source>
</evidence>
<dbReference type="RefSeq" id="WP_150074024.1">
    <property type="nucleotide sequence ID" value="NZ_VWOX01000001.1"/>
</dbReference>
<name>A0A5M6DKL2_9BACT</name>
<feature type="domain" description="ATP-grasp fold PylC-type" evidence="2">
    <location>
        <begin position="199"/>
        <end position="337"/>
    </location>
</feature>
<organism evidence="3 4">
    <name type="scientific">Roseiconus nitratireducens</name>
    <dbReference type="NCBI Taxonomy" id="2605748"/>
    <lineage>
        <taxon>Bacteria</taxon>
        <taxon>Pseudomonadati</taxon>
        <taxon>Planctomycetota</taxon>
        <taxon>Planctomycetia</taxon>
        <taxon>Pirellulales</taxon>
        <taxon>Pirellulaceae</taxon>
        <taxon>Roseiconus</taxon>
    </lineage>
</organism>
<comment type="caution">
    <text evidence="3">The sequence shown here is derived from an EMBL/GenBank/DDBJ whole genome shotgun (WGS) entry which is preliminary data.</text>
</comment>
<dbReference type="EMBL" id="VWOX01000001">
    <property type="protein sequence ID" value="KAA5546916.1"/>
    <property type="molecule type" value="Genomic_DNA"/>
</dbReference>
<dbReference type="Pfam" id="PF02655">
    <property type="entry name" value="ATP-grasp_3"/>
    <property type="match status" value="1"/>
</dbReference>
<dbReference type="SUPFAM" id="SSF56059">
    <property type="entry name" value="Glutathione synthetase ATP-binding domain-like"/>
    <property type="match status" value="1"/>
</dbReference>
<evidence type="ECO:0000259" key="2">
    <source>
        <dbReference type="Pfam" id="PF02655"/>
    </source>
</evidence>
<dbReference type="Gene3D" id="3.30.470.20">
    <property type="entry name" value="ATP-grasp fold, B domain"/>
    <property type="match status" value="1"/>
</dbReference>
<feature type="region of interest" description="Disordered" evidence="1">
    <location>
        <begin position="1"/>
        <end position="52"/>
    </location>
</feature>
<proteinExistence type="predicted"/>
<accession>A0A5M6DKL2</accession>
<dbReference type="InterPro" id="IPR003806">
    <property type="entry name" value="ATP-grasp_PylC-type"/>
</dbReference>
<feature type="compositionally biased region" description="Low complexity" evidence="1">
    <location>
        <begin position="33"/>
        <end position="43"/>
    </location>
</feature>
<dbReference type="GO" id="GO:0046872">
    <property type="term" value="F:metal ion binding"/>
    <property type="evidence" value="ECO:0007669"/>
    <property type="project" value="InterPro"/>
</dbReference>
<protein>
    <submittedName>
        <fullName evidence="3">ATP-grasp domain-containing protein</fullName>
    </submittedName>
</protein>
<sequence>MQPPDPKELKGRSPEAAGDRSKHESESIDGRQPSSRPRASVAAPPSPSSGDQVLLIGGSVRAAAESARRAGYAPVAVDGFGDRETLVACDAWHPIDAFCGGSGNPREREDAQTPGDTGGQDCFAKAVSPETPVIIGGGLVSGFRWLESCPRRFLTATPRQIRSLQSLPILRRIAHEAGARFPQTVSRTDAFAPSSSGRWGRWLTKNAVSCGGLGVRWHDHANPQPDRDGASYIQAYVSGRLVGASYLTDGERSLCLGTCRLLRTRIGDRPFVFAGAFGPIELPSDLQSRIEALGSAVVRQCRQDPKIGPIRGPFNIDLIVNQGRVTMLEVNARWSGSMELVERTWSESLDLPCSLFDPVDLWLERLRTYPKCSHDYTLKRICFARRRLRFDPSRFESLTVPNAHLTDTPGGPTSFDPGEPVATLITKVRRNRVGCDLRSVRPLRRRIATPELCQHFGNVGSR</sequence>
<dbReference type="AlphaFoldDB" id="A0A5M6DKL2"/>
<dbReference type="GO" id="GO:0005524">
    <property type="term" value="F:ATP binding"/>
    <property type="evidence" value="ECO:0007669"/>
    <property type="project" value="InterPro"/>
</dbReference>
<evidence type="ECO:0000256" key="1">
    <source>
        <dbReference type="SAM" id="MobiDB-lite"/>
    </source>
</evidence>
<feature type="compositionally biased region" description="Basic and acidic residues" evidence="1">
    <location>
        <begin position="1"/>
        <end position="29"/>
    </location>
</feature>
<evidence type="ECO:0000313" key="4">
    <source>
        <dbReference type="Proteomes" id="UP000324479"/>
    </source>
</evidence>
<keyword evidence="4" id="KW-1185">Reference proteome</keyword>
<reference evidence="3 4" key="1">
    <citation type="submission" date="2019-08" db="EMBL/GenBank/DDBJ databases">
        <authorList>
            <person name="Dhanesh K."/>
            <person name="Kumar G."/>
            <person name="Sasikala C."/>
            <person name="Venkata Ramana C."/>
        </authorList>
    </citation>
    <scope>NUCLEOTIDE SEQUENCE [LARGE SCALE GENOMIC DNA]</scope>
    <source>
        <strain evidence="3 4">JC645</strain>
    </source>
</reference>